<dbReference type="EMBL" id="FNQR01000001">
    <property type="protein sequence ID" value="SDZ76146.1"/>
    <property type="molecule type" value="Genomic_DNA"/>
</dbReference>
<dbReference type="InterPro" id="IPR008972">
    <property type="entry name" value="Cupredoxin"/>
</dbReference>
<feature type="domain" description="Blue (type 1) copper" evidence="4">
    <location>
        <begin position="79"/>
        <end position="211"/>
    </location>
</feature>
<dbReference type="InterPro" id="IPR050845">
    <property type="entry name" value="Cu-binding_ET"/>
</dbReference>
<dbReference type="InterPro" id="IPR033138">
    <property type="entry name" value="Cu_oxidase_CS"/>
</dbReference>
<dbReference type="AlphaFoldDB" id="A0A1H3VMY4"/>
<gene>
    <name evidence="5" type="ORF">SAMN05421743_10199</name>
</gene>
<evidence type="ECO:0000313" key="5">
    <source>
        <dbReference type="EMBL" id="SDZ76146.1"/>
    </source>
</evidence>
<dbReference type="OrthoDB" id="9816061at2"/>
<dbReference type="PANTHER" id="PTHR38439">
    <property type="entry name" value="AURACYANIN-B"/>
    <property type="match status" value="1"/>
</dbReference>
<dbReference type="InterPro" id="IPR000923">
    <property type="entry name" value="BlueCu_1"/>
</dbReference>
<evidence type="ECO:0000256" key="3">
    <source>
        <dbReference type="SAM" id="MobiDB-lite"/>
    </source>
</evidence>
<dbReference type="Pfam" id="PF00127">
    <property type="entry name" value="Copper-bind"/>
    <property type="match status" value="1"/>
</dbReference>
<protein>
    <submittedName>
        <fullName evidence="5">Copper binding protein, plastocyanin/azurin family</fullName>
    </submittedName>
</protein>
<keyword evidence="6" id="KW-1185">Reference proteome</keyword>
<keyword evidence="1" id="KW-0479">Metal-binding</keyword>
<dbReference type="PROSITE" id="PS00079">
    <property type="entry name" value="MULTICOPPER_OXIDASE1"/>
    <property type="match status" value="1"/>
</dbReference>
<dbReference type="Proteomes" id="UP000198584">
    <property type="component" value="Unassembled WGS sequence"/>
</dbReference>
<proteinExistence type="predicted"/>
<keyword evidence="2" id="KW-0186">Copper</keyword>
<dbReference type="PANTHER" id="PTHR38439:SF3">
    <property type="entry name" value="COPPER-RESISTANT CUPROPROTEIN COPI"/>
    <property type="match status" value="1"/>
</dbReference>
<accession>A0A1H3VMY4</accession>
<feature type="region of interest" description="Disordered" evidence="3">
    <location>
        <begin position="27"/>
        <end position="72"/>
    </location>
</feature>
<dbReference type="STRING" id="571932.SAMN05421743_10199"/>
<dbReference type="CDD" id="cd00920">
    <property type="entry name" value="Cupredoxin"/>
    <property type="match status" value="1"/>
</dbReference>
<name>A0A1H3VMY4_9BACI</name>
<dbReference type="GO" id="GO:0005507">
    <property type="term" value="F:copper ion binding"/>
    <property type="evidence" value="ECO:0007669"/>
    <property type="project" value="InterPro"/>
</dbReference>
<evidence type="ECO:0000313" key="6">
    <source>
        <dbReference type="Proteomes" id="UP000198584"/>
    </source>
</evidence>
<reference evidence="5 6" key="1">
    <citation type="submission" date="2016-10" db="EMBL/GenBank/DDBJ databases">
        <authorList>
            <person name="de Groot N.N."/>
        </authorList>
    </citation>
    <scope>NUCLEOTIDE SEQUENCE [LARGE SCALE GENOMIC DNA]</scope>
    <source>
        <strain evidence="5 6">CCM7597</strain>
    </source>
</reference>
<feature type="compositionally biased region" description="Basic and acidic residues" evidence="3">
    <location>
        <begin position="30"/>
        <end position="60"/>
    </location>
</feature>
<evidence type="ECO:0000259" key="4">
    <source>
        <dbReference type="Pfam" id="PF00127"/>
    </source>
</evidence>
<evidence type="ECO:0000256" key="2">
    <source>
        <dbReference type="ARBA" id="ARBA00023008"/>
    </source>
</evidence>
<dbReference type="RefSeq" id="WP_093041051.1">
    <property type="nucleotide sequence ID" value="NZ_FNQR01000001.1"/>
</dbReference>
<dbReference type="PROSITE" id="PS51257">
    <property type="entry name" value="PROKAR_LIPOPROTEIN"/>
    <property type="match status" value="1"/>
</dbReference>
<sequence length="211" mass="23488">MRINRKGIYWIGSIIIAIGLLTGCSSNEKAAPEEEKQEEVKEANEAKKSDEQKAAQKEESSGMDQSPSKEEDDDHIIEISAFEMGYTPPEVTLQKGEEYTLIMENDGEIFHDLTNKKMNVEITYMSKMPDHPENVSFIDKVFGVNKVHAGGDHDGGHGDSHGGEPTNIHMNAKSGQQVKIKFIPKETGEFEFYCSIPGHEESGMHGNFNVE</sequence>
<evidence type="ECO:0000256" key="1">
    <source>
        <dbReference type="ARBA" id="ARBA00022723"/>
    </source>
</evidence>
<organism evidence="5 6">
    <name type="scientific">Thalassobacillus cyri</name>
    <dbReference type="NCBI Taxonomy" id="571932"/>
    <lineage>
        <taxon>Bacteria</taxon>
        <taxon>Bacillati</taxon>
        <taxon>Bacillota</taxon>
        <taxon>Bacilli</taxon>
        <taxon>Bacillales</taxon>
        <taxon>Bacillaceae</taxon>
        <taxon>Thalassobacillus</taxon>
    </lineage>
</organism>
<dbReference type="Gene3D" id="2.60.40.420">
    <property type="entry name" value="Cupredoxins - blue copper proteins"/>
    <property type="match status" value="1"/>
</dbReference>
<dbReference type="SUPFAM" id="SSF49503">
    <property type="entry name" value="Cupredoxins"/>
    <property type="match status" value="1"/>
</dbReference>
<dbReference type="GO" id="GO:0009055">
    <property type="term" value="F:electron transfer activity"/>
    <property type="evidence" value="ECO:0007669"/>
    <property type="project" value="InterPro"/>
</dbReference>